<evidence type="ECO:0000313" key="2">
    <source>
        <dbReference type="Proteomes" id="UP001437256"/>
    </source>
</evidence>
<name>A0ABR2ZRQ6_9AGAR</name>
<sequence length="304" mass="33658">MRSDLRIFSSDGNVTMQKSVVSLSARLEVIDGLTPYDRLAQDNNFDNECASLIGRMINTVPKGVTLTEPILPIEYKVGKVRLFPSKDSNNLKFTTTLRTLNVNQNRKITLFWTDREGTRTCPATGCSSVSTEFEQLANIGNGFEILEITASVYHFEVTINATTSISKFWFEIDEGNGSAKKVVDNNAQGYEIDQDTVLFDPARSALGFLPDIGSVTLITVAVQTSKFTSLAPSLVTFNPITSAPEFLPEFSTLDLELDTTLPPTAGYTFFTAEMTTRFVPSFDVIFEGKVMQEWVETAEITSFL</sequence>
<proteinExistence type="predicted"/>
<keyword evidence="2" id="KW-1185">Reference proteome</keyword>
<dbReference type="Proteomes" id="UP001437256">
    <property type="component" value="Unassembled WGS sequence"/>
</dbReference>
<comment type="caution">
    <text evidence="1">The sequence shown here is derived from an EMBL/GenBank/DDBJ whole genome shotgun (WGS) entry which is preliminary data.</text>
</comment>
<gene>
    <name evidence="1" type="ORF">AAF712_008948</name>
</gene>
<dbReference type="EMBL" id="JBBXMP010000067">
    <property type="protein sequence ID" value="KAL0064088.1"/>
    <property type="molecule type" value="Genomic_DNA"/>
</dbReference>
<evidence type="ECO:0000313" key="1">
    <source>
        <dbReference type="EMBL" id="KAL0064088.1"/>
    </source>
</evidence>
<reference evidence="1 2" key="1">
    <citation type="submission" date="2024-05" db="EMBL/GenBank/DDBJ databases">
        <title>A draft genome resource for the thread blight pathogen Marasmius tenuissimus strain MS-2.</title>
        <authorList>
            <person name="Yulfo-Soto G.E."/>
            <person name="Baruah I.K."/>
            <person name="Amoako-Attah I."/>
            <person name="Bukari Y."/>
            <person name="Meinhardt L.W."/>
            <person name="Bailey B.A."/>
            <person name="Cohen S.P."/>
        </authorList>
    </citation>
    <scope>NUCLEOTIDE SEQUENCE [LARGE SCALE GENOMIC DNA]</scope>
    <source>
        <strain evidence="1 2">MS-2</strain>
    </source>
</reference>
<protein>
    <submittedName>
        <fullName evidence="1">Uncharacterized protein</fullName>
    </submittedName>
</protein>
<accession>A0ABR2ZRQ6</accession>
<organism evidence="1 2">
    <name type="scientific">Marasmius tenuissimus</name>
    <dbReference type="NCBI Taxonomy" id="585030"/>
    <lineage>
        <taxon>Eukaryota</taxon>
        <taxon>Fungi</taxon>
        <taxon>Dikarya</taxon>
        <taxon>Basidiomycota</taxon>
        <taxon>Agaricomycotina</taxon>
        <taxon>Agaricomycetes</taxon>
        <taxon>Agaricomycetidae</taxon>
        <taxon>Agaricales</taxon>
        <taxon>Marasmiineae</taxon>
        <taxon>Marasmiaceae</taxon>
        <taxon>Marasmius</taxon>
    </lineage>
</organism>